<dbReference type="Gene3D" id="3.40.50.300">
    <property type="entry name" value="P-loop containing nucleotide triphosphate hydrolases"/>
    <property type="match status" value="1"/>
</dbReference>
<gene>
    <name evidence="1" type="ORF">BOTBODRAFT_32211</name>
</gene>
<evidence type="ECO:0008006" key="3">
    <source>
        <dbReference type="Google" id="ProtNLM"/>
    </source>
</evidence>
<dbReference type="OrthoDB" id="59699at2759"/>
<dbReference type="AlphaFoldDB" id="A0A067MGF4"/>
<name>A0A067MGF4_BOTB1</name>
<dbReference type="SUPFAM" id="SSF52540">
    <property type="entry name" value="P-loop containing nucleoside triphosphate hydrolases"/>
    <property type="match status" value="1"/>
</dbReference>
<protein>
    <recommendedName>
        <fullName evidence="3">G domain-containing protein</fullName>
    </recommendedName>
</protein>
<dbReference type="InterPro" id="IPR027417">
    <property type="entry name" value="P-loop_NTPase"/>
</dbReference>
<sequence>MTEKIVRPDRFRILIIGRANAGKTTILRAVCGAEGEPNVYDQDGNEVQITPEVHPEETPDVVAGNEVIAQKPLRSAFRKTLRSIRARLLCSAPDSVLASDPPVVSNLGSPLHLGEISNPILSPSSLRGEHNIEYSLMFPSSPGFVFHDSRGFESGAVEELRLVREFIQKKASLGSMKNQLHAIWYCFSTDSNRFMTAAEQEFFNTIDTGTVPVIAIFTKFDALDAIAFSMLSEQGVPFSEAQKRAPEHAQEQFDQNLLPLIKQLAHPPRAVVCLRNMNNGSPAVIQKAASELIESTGATLDDDALKVLLVQAQHVNVELCMKAAVDSEVITIAAKDACQEDPTTFDPLQKELIREIFRRFPYIWCLANLASFFTWNDHYPYATQDNDRAGAFMDAIIPLISSHLNSMSPPLQILSVGCAAVIVAAKAFWMRPGDTGLGQITDSATQYMESSTADHVRVAILEAFKDTPSGPYDTSESKAALIEVVLNNQMVLA</sequence>
<dbReference type="STRING" id="930990.A0A067MGF4"/>
<keyword evidence="2" id="KW-1185">Reference proteome</keyword>
<accession>A0A067MGF4</accession>
<evidence type="ECO:0000313" key="1">
    <source>
        <dbReference type="EMBL" id="KDQ14858.1"/>
    </source>
</evidence>
<dbReference type="Proteomes" id="UP000027195">
    <property type="component" value="Unassembled WGS sequence"/>
</dbReference>
<dbReference type="EMBL" id="KL198035">
    <property type="protein sequence ID" value="KDQ14858.1"/>
    <property type="molecule type" value="Genomic_DNA"/>
</dbReference>
<proteinExistence type="predicted"/>
<evidence type="ECO:0000313" key="2">
    <source>
        <dbReference type="Proteomes" id="UP000027195"/>
    </source>
</evidence>
<reference evidence="2" key="1">
    <citation type="journal article" date="2014" name="Proc. Natl. Acad. Sci. U.S.A.">
        <title>Extensive sampling of basidiomycete genomes demonstrates inadequacy of the white-rot/brown-rot paradigm for wood decay fungi.</title>
        <authorList>
            <person name="Riley R."/>
            <person name="Salamov A.A."/>
            <person name="Brown D.W."/>
            <person name="Nagy L.G."/>
            <person name="Floudas D."/>
            <person name="Held B.W."/>
            <person name="Levasseur A."/>
            <person name="Lombard V."/>
            <person name="Morin E."/>
            <person name="Otillar R."/>
            <person name="Lindquist E.A."/>
            <person name="Sun H."/>
            <person name="LaButti K.M."/>
            <person name="Schmutz J."/>
            <person name="Jabbour D."/>
            <person name="Luo H."/>
            <person name="Baker S.E."/>
            <person name="Pisabarro A.G."/>
            <person name="Walton J.D."/>
            <person name="Blanchette R.A."/>
            <person name="Henrissat B."/>
            <person name="Martin F."/>
            <person name="Cullen D."/>
            <person name="Hibbett D.S."/>
            <person name="Grigoriev I.V."/>
        </authorList>
    </citation>
    <scope>NUCLEOTIDE SEQUENCE [LARGE SCALE GENOMIC DNA]</scope>
    <source>
        <strain evidence="2">FD-172 SS1</strain>
    </source>
</reference>
<dbReference type="InParanoid" id="A0A067MGF4"/>
<organism evidence="1 2">
    <name type="scientific">Botryobasidium botryosum (strain FD-172 SS1)</name>
    <dbReference type="NCBI Taxonomy" id="930990"/>
    <lineage>
        <taxon>Eukaryota</taxon>
        <taxon>Fungi</taxon>
        <taxon>Dikarya</taxon>
        <taxon>Basidiomycota</taxon>
        <taxon>Agaricomycotina</taxon>
        <taxon>Agaricomycetes</taxon>
        <taxon>Cantharellales</taxon>
        <taxon>Botryobasidiaceae</taxon>
        <taxon>Botryobasidium</taxon>
    </lineage>
</organism>
<dbReference type="HOGENOM" id="CLU_023805_6_2_1"/>